<evidence type="ECO:0000256" key="1">
    <source>
        <dbReference type="SAM" id="MobiDB-lite"/>
    </source>
</evidence>
<feature type="compositionally biased region" description="Polar residues" evidence="1">
    <location>
        <begin position="186"/>
        <end position="195"/>
    </location>
</feature>
<accession>A0AA88HAJ0</accession>
<feature type="compositionally biased region" description="Polar residues" evidence="1">
    <location>
        <begin position="113"/>
        <end position="139"/>
    </location>
</feature>
<keyword evidence="3" id="KW-1185">Reference proteome</keyword>
<evidence type="ECO:0000313" key="3">
    <source>
        <dbReference type="Proteomes" id="UP001187531"/>
    </source>
</evidence>
<feature type="compositionally biased region" description="Low complexity" evidence="1">
    <location>
        <begin position="93"/>
        <end position="112"/>
    </location>
</feature>
<feature type="compositionally biased region" description="Acidic residues" evidence="1">
    <location>
        <begin position="164"/>
        <end position="179"/>
    </location>
</feature>
<comment type="caution">
    <text evidence="2">The sequence shown here is derived from an EMBL/GenBank/DDBJ whole genome shotgun (WGS) entry which is preliminary data.</text>
</comment>
<feature type="region of interest" description="Disordered" evidence="1">
    <location>
        <begin position="30"/>
        <end position="195"/>
    </location>
</feature>
<dbReference type="EMBL" id="JAVRJZ010000018">
    <property type="protein sequence ID" value="KAK2708415.1"/>
    <property type="molecule type" value="Genomic_DNA"/>
</dbReference>
<gene>
    <name evidence="2" type="ORF">QYM36_014132</name>
</gene>
<reference evidence="2" key="1">
    <citation type="submission" date="2023-07" db="EMBL/GenBank/DDBJ databases">
        <title>Chromosome-level genome assembly of Artemia franciscana.</title>
        <authorList>
            <person name="Jo E."/>
        </authorList>
    </citation>
    <scope>NUCLEOTIDE SEQUENCE</scope>
    <source>
        <tissue evidence="2">Whole body</tissue>
    </source>
</reference>
<feature type="compositionally biased region" description="Low complexity" evidence="1">
    <location>
        <begin position="149"/>
        <end position="158"/>
    </location>
</feature>
<sequence>MGKATIEKKYDKAPRCYNLSLESGGIFRRNRRDIRPRYEFPSPTTYDGQQIGAADTIPPMGLSIRASTPDKQTSTKFVAEGDRSSAPLQVQAPTRPTPTTRVVLPNPLPTLTGDSSLYSQPGSSPVTITNQQVEQDTTATGGGTQPLASTSQTRTTTSGRVQPEEDDIEYLRDDEEDSSSDGPEGNCSNSDSNHVSVGSHEFINEFFREVQPEEDNIGYLGDDGNLGNFSNSDSLMEEFSREVCLFIFGKGPLKSETYEKS</sequence>
<dbReference type="Proteomes" id="UP001187531">
    <property type="component" value="Unassembled WGS sequence"/>
</dbReference>
<organism evidence="2 3">
    <name type="scientific">Artemia franciscana</name>
    <name type="common">Brine shrimp</name>
    <name type="synonym">Artemia sanfranciscana</name>
    <dbReference type="NCBI Taxonomy" id="6661"/>
    <lineage>
        <taxon>Eukaryota</taxon>
        <taxon>Metazoa</taxon>
        <taxon>Ecdysozoa</taxon>
        <taxon>Arthropoda</taxon>
        <taxon>Crustacea</taxon>
        <taxon>Branchiopoda</taxon>
        <taxon>Anostraca</taxon>
        <taxon>Artemiidae</taxon>
        <taxon>Artemia</taxon>
    </lineage>
</organism>
<dbReference type="AlphaFoldDB" id="A0AA88HAJ0"/>
<name>A0AA88HAJ0_ARTSF</name>
<protein>
    <submittedName>
        <fullName evidence="2">Uncharacterized protein</fullName>
    </submittedName>
</protein>
<feature type="compositionally biased region" description="Polar residues" evidence="1">
    <location>
        <begin position="65"/>
        <end position="76"/>
    </location>
</feature>
<proteinExistence type="predicted"/>
<evidence type="ECO:0000313" key="2">
    <source>
        <dbReference type="EMBL" id="KAK2708415.1"/>
    </source>
</evidence>